<dbReference type="GO" id="GO:0015937">
    <property type="term" value="P:coenzyme A biosynthetic process"/>
    <property type="evidence" value="ECO:0007669"/>
    <property type="project" value="InterPro"/>
</dbReference>
<dbReference type="InterPro" id="IPR027417">
    <property type="entry name" value="P-loop_NTPase"/>
</dbReference>
<dbReference type="NCBIfam" id="NF002879">
    <property type="entry name" value="PRK03333.1"/>
    <property type="match status" value="1"/>
</dbReference>
<dbReference type="PROSITE" id="PS51219">
    <property type="entry name" value="DPCK"/>
    <property type="match status" value="1"/>
</dbReference>
<gene>
    <name evidence="3" type="ORF">UFOPK2593_01129</name>
</gene>
<dbReference type="NCBIfam" id="TIGR00152">
    <property type="entry name" value="dephospho-CoA kinase"/>
    <property type="match status" value="1"/>
</dbReference>
<keyword evidence="1" id="KW-0547">Nucleotide-binding</keyword>
<organism evidence="3">
    <name type="scientific">freshwater metagenome</name>
    <dbReference type="NCBI Taxonomy" id="449393"/>
    <lineage>
        <taxon>unclassified sequences</taxon>
        <taxon>metagenomes</taxon>
        <taxon>ecological metagenomes</taxon>
    </lineage>
</organism>
<evidence type="ECO:0000256" key="2">
    <source>
        <dbReference type="ARBA" id="ARBA00022840"/>
    </source>
</evidence>
<dbReference type="InterPro" id="IPR001977">
    <property type="entry name" value="Depp_CoAkinase"/>
</dbReference>
<sequence>MLLIGLSGGIGAGKSLACEAFARAGAEVIDSDLIAREVVAVGTPGLAEIQLRFGHEILNSDGSLNRAALANVVFTDESARADLERITHPRIARVFQERVQQALPGTVIVHDVPLLVETGAQDRYQLVVIIEASMENRLQRLEKRGLSPDSAKIRMQNQASDEERRKVADIVLNNDGPDSAIASIATELMEHRFLPFAAHIAGGIAARPGHHCPNELPEEAAFERVLERVNAISPAKHIAENVIEINNEDDAFLKMGFVHSLGGYTSCDPGRVVRLRTLQ</sequence>
<keyword evidence="2" id="KW-0067">ATP-binding</keyword>
<evidence type="ECO:0000313" key="3">
    <source>
        <dbReference type="EMBL" id="CAB4710257.1"/>
    </source>
</evidence>
<dbReference type="GO" id="GO:0004140">
    <property type="term" value="F:dephospho-CoA kinase activity"/>
    <property type="evidence" value="ECO:0007669"/>
    <property type="project" value="InterPro"/>
</dbReference>
<protein>
    <submittedName>
        <fullName evidence="3">Unannotated protein</fullName>
    </submittedName>
</protein>
<dbReference type="HAMAP" id="MF_00376">
    <property type="entry name" value="Dephospho_CoA_kinase"/>
    <property type="match status" value="1"/>
</dbReference>
<proteinExistence type="inferred from homology"/>
<dbReference type="EMBL" id="CAEZXW010000081">
    <property type="protein sequence ID" value="CAB4710257.1"/>
    <property type="molecule type" value="Genomic_DNA"/>
</dbReference>
<dbReference type="SUPFAM" id="SSF52540">
    <property type="entry name" value="P-loop containing nucleoside triphosphate hydrolases"/>
    <property type="match status" value="1"/>
</dbReference>
<dbReference type="Gene3D" id="3.40.50.300">
    <property type="entry name" value="P-loop containing nucleotide triphosphate hydrolases"/>
    <property type="match status" value="1"/>
</dbReference>
<dbReference type="GO" id="GO:0005524">
    <property type="term" value="F:ATP binding"/>
    <property type="evidence" value="ECO:0007669"/>
    <property type="project" value="UniProtKB-KW"/>
</dbReference>
<accession>A0A6J6QG42</accession>
<dbReference type="AlphaFoldDB" id="A0A6J6QG42"/>
<dbReference type="Pfam" id="PF01121">
    <property type="entry name" value="CoaE"/>
    <property type="match status" value="1"/>
</dbReference>
<name>A0A6J6QG42_9ZZZZ</name>
<reference evidence="3" key="1">
    <citation type="submission" date="2020-05" db="EMBL/GenBank/DDBJ databases">
        <authorList>
            <person name="Chiriac C."/>
            <person name="Salcher M."/>
            <person name="Ghai R."/>
            <person name="Kavagutti S V."/>
        </authorList>
    </citation>
    <scope>NUCLEOTIDE SEQUENCE</scope>
</reference>
<dbReference type="PANTHER" id="PTHR10695">
    <property type="entry name" value="DEPHOSPHO-COA KINASE-RELATED"/>
    <property type="match status" value="1"/>
</dbReference>
<dbReference type="PANTHER" id="PTHR10695:SF46">
    <property type="entry name" value="BIFUNCTIONAL COENZYME A SYNTHASE-RELATED"/>
    <property type="match status" value="1"/>
</dbReference>
<evidence type="ECO:0000256" key="1">
    <source>
        <dbReference type="ARBA" id="ARBA00022741"/>
    </source>
</evidence>
<dbReference type="CDD" id="cd02022">
    <property type="entry name" value="DPCK"/>
    <property type="match status" value="1"/>
</dbReference>